<keyword evidence="3" id="KW-1185">Reference proteome</keyword>
<name>A0A0J6K1R9_9PSED</name>
<dbReference type="PATRIC" id="fig|163011.3.peg.5622"/>
<reference evidence="3" key="1">
    <citation type="submission" date="2016-10" db="EMBL/GenBank/DDBJ databases">
        <authorList>
            <person name="Varghese N."/>
            <person name="Submissions S."/>
        </authorList>
    </citation>
    <scope>NUCLEOTIDE SEQUENCE [LARGE SCALE GENOMIC DNA]</scope>
    <source>
        <strain evidence="3">BS3782</strain>
    </source>
</reference>
<reference evidence="1 4" key="3">
    <citation type="submission" date="2019-09" db="EMBL/GenBank/DDBJ databases">
        <title>Draft genome sequences of 48 bacterial type strains from the CCUG.</title>
        <authorList>
            <person name="Tunovic T."/>
            <person name="Pineiro-Iglesias B."/>
            <person name="Unosson C."/>
            <person name="Inganas E."/>
            <person name="Ohlen M."/>
            <person name="Cardew S."/>
            <person name="Jensie-Markopoulos S."/>
            <person name="Salva-Serra F."/>
            <person name="Jaen-Luchoro D."/>
            <person name="Karlsson R."/>
            <person name="Svensson-Stadler L."/>
            <person name="Chun J."/>
            <person name="Moore E."/>
        </authorList>
    </citation>
    <scope>NUCLEOTIDE SEQUENCE [LARGE SCALE GENOMIC DNA]</scope>
    <source>
        <strain evidence="1 4">CCUG 51522</strain>
    </source>
</reference>
<evidence type="ECO:0000313" key="1">
    <source>
        <dbReference type="EMBL" id="KAB0501474.1"/>
    </source>
</evidence>
<proteinExistence type="predicted"/>
<dbReference type="EMBL" id="LT629746">
    <property type="protein sequence ID" value="SDR84527.1"/>
    <property type="molecule type" value="Genomic_DNA"/>
</dbReference>
<protein>
    <submittedName>
        <fullName evidence="1">Immunity protein</fullName>
    </submittedName>
</protein>
<dbReference type="Proteomes" id="UP000434925">
    <property type="component" value="Unassembled WGS sequence"/>
</dbReference>
<sequence>MSPIEQIIKNESVEDVVSYFALFRSAQAVDRMYGRHRQEIILNGELVKTYNSLFSDGVLASDENGKTVKGPNWKTPQFITENKYS</sequence>
<reference evidence="2" key="2">
    <citation type="submission" date="2016-10" db="EMBL/GenBank/DDBJ databases">
        <authorList>
            <person name="de Groot N.N."/>
        </authorList>
    </citation>
    <scope>NUCLEOTIDE SEQUENCE [LARGE SCALE GENOMIC DNA]</scope>
    <source>
        <strain evidence="2">BS3782</strain>
    </source>
</reference>
<organism evidence="2 3">
    <name type="scientific">Pseudomonas lini</name>
    <dbReference type="NCBI Taxonomy" id="163011"/>
    <lineage>
        <taxon>Bacteria</taxon>
        <taxon>Pseudomonadati</taxon>
        <taxon>Pseudomonadota</taxon>
        <taxon>Gammaproteobacteria</taxon>
        <taxon>Pseudomonadales</taxon>
        <taxon>Pseudomonadaceae</taxon>
        <taxon>Pseudomonas</taxon>
    </lineage>
</organism>
<evidence type="ECO:0000313" key="4">
    <source>
        <dbReference type="Proteomes" id="UP000434925"/>
    </source>
</evidence>
<dbReference type="EMBL" id="VZPO01000009">
    <property type="protein sequence ID" value="KAB0501474.1"/>
    <property type="molecule type" value="Genomic_DNA"/>
</dbReference>
<dbReference type="Proteomes" id="UP000182814">
    <property type="component" value="Chromosome I"/>
</dbReference>
<evidence type="ECO:0000313" key="3">
    <source>
        <dbReference type="Proteomes" id="UP000182814"/>
    </source>
</evidence>
<dbReference type="RefSeq" id="WP_038979005.1">
    <property type="nucleotide sequence ID" value="NZ_JABTYG010000017.1"/>
</dbReference>
<accession>A0A0J6K1R9</accession>
<evidence type="ECO:0000313" key="2">
    <source>
        <dbReference type="EMBL" id="SDR84527.1"/>
    </source>
</evidence>
<gene>
    <name evidence="1" type="ORF">F7R14_21835</name>
    <name evidence="2" type="ORF">SAMN04490191_0082</name>
</gene>
<dbReference type="AlphaFoldDB" id="A0A0J6K1R9"/>